<dbReference type="AlphaFoldDB" id="E9GCP1"/>
<reference evidence="2 3" key="1">
    <citation type="journal article" date="2011" name="Science">
        <title>The ecoresponsive genome of Daphnia pulex.</title>
        <authorList>
            <person name="Colbourne J.K."/>
            <person name="Pfrender M.E."/>
            <person name="Gilbert D."/>
            <person name="Thomas W.K."/>
            <person name="Tucker A."/>
            <person name="Oakley T.H."/>
            <person name="Tokishita S."/>
            <person name="Aerts A."/>
            <person name="Arnold G.J."/>
            <person name="Basu M.K."/>
            <person name="Bauer D.J."/>
            <person name="Caceres C.E."/>
            <person name="Carmel L."/>
            <person name="Casola C."/>
            <person name="Choi J.H."/>
            <person name="Detter J.C."/>
            <person name="Dong Q."/>
            <person name="Dusheyko S."/>
            <person name="Eads B.D."/>
            <person name="Frohlich T."/>
            <person name="Geiler-Samerotte K.A."/>
            <person name="Gerlach D."/>
            <person name="Hatcher P."/>
            <person name="Jogdeo S."/>
            <person name="Krijgsveld J."/>
            <person name="Kriventseva E.V."/>
            <person name="Kultz D."/>
            <person name="Laforsch C."/>
            <person name="Lindquist E."/>
            <person name="Lopez J."/>
            <person name="Manak J.R."/>
            <person name="Muller J."/>
            <person name="Pangilinan J."/>
            <person name="Patwardhan R.P."/>
            <person name="Pitluck S."/>
            <person name="Pritham E.J."/>
            <person name="Rechtsteiner A."/>
            <person name="Rho M."/>
            <person name="Rogozin I.B."/>
            <person name="Sakarya O."/>
            <person name="Salamov A."/>
            <person name="Schaack S."/>
            <person name="Shapiro H."/>
            <person name="Shiga Y."/>
            <person name="Skalitzky C."/>
            <person name="Smith Z."/>
            <person name="Souvorov A."/>
            <person name="Sung W."/>
            <person name="Tang Z."/>
            <person name="Tsuchiya D."/>
            <person name="Tu H."/>
            <person name="Vos H."/>
            <person name="Wang M."/>
            <person name="Wolf Y.I."/>
            <person name="Yamagata H."/>
            <person name="Yamada T."/>
            <person name="Ye Y."/>
            <person name="Shaw J.R."/>
            <person name="Andrews J."/>
            <person name="Crease T.J."/>
            <person name="Tang H."/>
            <person name="Lucas S.M."/>
            <person name="Robertson H.M."/>
            <person name="Bork P."/>
            <person name="Koonin E.V."/>
            <person name="Zdobnov E.M."/>
            <person name="Grigoriev I.V."/>
            <person name="Lynch M."/>
            <person name="Boore J.L."/>
        </authorList>
    </citation>
    <scope>NUCLEOTIDE SEQUENCE [LARGE SCALE GENOMIC DNA]</scope>
</reference>
<dbReference type="OrthoDB" id="341578at2759"/>
<dbReference type="KEGG" id="dpx:DAPPUDRAFT_240827"/>
<organism evidence="2 3">
    <name type="scientific">Daphnia pulex</name>
    <name type="common">Water flea</name>
    <dbReference type="NCBI Taxonomy" id="6669"/>
    <lineage>
        <taxon>Eukaryota</taxon>
        <taxon>Metazoa</taxon>
        <taxon>Ecdysozoa</taxon>
        <taxon>Arthropoda</taxon>
        <taxon>Crustacea</taxon>
        <taxon>Branchiopoda</taxon>
        <taxon>Diplostraca</taxon>
        <taxon>Cladocera</taxon>
        <taxon>Anomopoda</taxon>
        <taxon>Daphniidae</taxon>
        <taxon>Daphnia</taxon>
    </lineage>
</organism>
<dbReference type="HOGENOM" id="CLU_353465_0_0_1"/>
<evidence type="ECO:0000313" key="3">
    <source>
        <dbReference type="Proteomes" id="UP000000305"/>
    </source>
</evidence>
<keyword evidence="3" id="KW-1185">Reference proteome</keyword>
<gene>
    <name evidence="2" type="ORF">DAPPUDRAFT_240827</name>
</gene>
<accession>E9GCP1</accession>
<proteinExistence type="predicted"/>
<name>E9GCP1_DAPPU</name>
<evidence type="ECO:0000256" key="1">
    <source>
        <dbReference type="SAM" id="MobiDB-lite"/>
    </source>
</evidence>
<feature type="region of interest" description="Disordered" evidence="1">
    <location>
        <begin position="718"/>
        <end position="745"/>
    </location>
</feature>
<dbReference type="PhylomeDB" id="E9GCP1"/>
<evidence type="ECO:0000313" key="2">
    <source>
        <dbReference type="EMBL" id="EFX82592.1"/>
    </source>
</evidence>
<dbReference type="InParanoid" id="E9GCP1"/>
<dbReference type="Proteomes" id="UP000000305">
    <property type="component" value="Unassembled WGS sequence"/>
</dbReference>
<protein>
    <submittedName>
        <fullName evidence="2">Uncharacterized protein</fullName>
    </submittedName>
</protein>
<sequence length="795" mass="91649">MLSVDPNKRPEVKDILSEHFPKEVKQLNPRPVKRQNSRPSVHTPIRHASDVFQSKLLMLFLIRGIRKGYQFQLGTEMSELGGVFDDLIFKYQVDTSNDNKPNWRYRFVQAKYKQDETFKITGIQLLNGNLGDFCLAKYFRSFMEIKRTGEDVKDCIICTNVGFDVNSLMEDGLGLAPVNPPEDILTFDNFTSRGRKPACYKLKITEHLRQKVTVSDYWSDIYLLADKLREHGQFYKVIPLNQDVFKRYHVALVNERVVDLNTKKFHEDFLDSVNLSAGATQLRQIICNFKGGEADLKNWKFKLSNKFGGITTAATRVDLLPQRVTYHDIDEFFDKLLFAVDTPNVVKLDQILIKEVGQHFKLLGLHMLQTVWHLTYKKFLSSEDGTKILEETEQTMVSINLTTLSVDYQEHLRKDYCQYELKGNQMINELKQFLCRTKKNNLRFLGVSSTSPGSTAVKVFSVLETLRDFKQPDSYLVVSSNRLNDVNQMEQWKKTLELGPSKLLIIVCESGDSFVYRQILQGTAVKKRVIIISRSHQVTLPTAGIWKEIQDRPWPSKLECIQINVKKINHEGLRDTLGGMLSEPHNRNTAVVFIQGIIQDDVSSLKKLAPENYELVYNRTENNQENTKGFAAIAVHRSLDFESILPSRILYDPKMIAGMNCLSTNPRCPRSFSIPSTSVRMQQIKNSVWNRTHPRRWFAPVHQLLSIQWPIIQKKKSSVNTGRKGKKSDMGLMCTSATGSGSNHRKEINTSGFRWNFVDVLDYEERQHLSNLCVDSLKLYKLRVLWCHSDFHLEM</sequence>
<dbReference type="EMBL" id="GL732539">
    <property type="protein sequence ID" value="EFX82592.1"/>
    <property type="molecule type" value="Genomic_DNA"/>
</dbReference>